<dbReference type="Proteomes" id="UP001147653">
    <property type="component" value="Unassembled WGS sequence"/>
</dbReference>
<keyword evidence="1" id="KW-0812">Transmembrane</keyword>
<gene>
    <name evidence="3" type="ORF">OJ997_18560</name>
</gene>
<evidence type="ECO:0000313" key="3">
    <source>
        <dbReference type="EMBL" id="MDA0182316.1"/>
    </source>
</evidence>
<keyword evidence="3" id="KW-0813">Transport</keyword>
<sequence>MLPFIKREPSAILLAVQLAGLLLYPFMEGDGVSRALFSAFGIVVLALVVLAVRASPTWTWVGLMLGVPATILLIIQAITNSDDLFPYSAGLEAILYFYATYGLIRYMLADHVITRDELFAVGATFTLVAWGFAYVFVVWQAIEPGSFIAAIDPEAQRSWVELLFLSFTTLSSTGLSDVVPIDPFARSLVMIEQLVGVAYIAVVVSRLVALTIPRAPR</sequence>
<feature type="transmembrane region" description="Helical" evidence="1">
    <location>
        <begin position="193"/>
        <end position="212"/>
    </location>
</feature>
<keyword evidence="1" id="KW-0472">Membrane</keyword>
<evidence type="ECO:0000313" key="4">
    <source>
        <dbReference type="Proteomes" id="UP001147653"/>
    </source>
</evidence>
<proteinExistence type="predicted"/>
<feature type="transmembrane region" description="Helical" evidence="1">
    <location>
        <begin position="84"/>
        <end position="106"/>
    </location>
</feature>
<protein>
    <submittedName>
        <fullName evidence="3">Potassium channel family protein</fullName>
    </submittedName>
</protein>
<keyword evidence="4" id="KW-1185">Reference proteome</keyword>
<feature type="domain" description="Potassium channel" evidence="2">
    <location>
        <begin position="137"/>
        <end position="209"/>
    </location>
</feature>
<keyword evidence="3" id="KW-0407">Ion channel</keyword>
<dbReference type="AlphaFoldDB" id="A0A9X3SA89"/>
<comment type="caution">
    <text evidence="3">The sequence shown here is derived from an EMBL/GenBank/DDBJ whole genome shotgun (WGS) entry which is preliminary data.</text>
</comment>
<organism evidence="3 4">
    <name type="scientific">Solirubrobacter phytolaccae</name>
    <dbReference type="NCBI Taxonomy" id="1404360"/>
    <lineage>
        <taxon>Bacteria</taxon>
        <taxon>Bacillati</taxon>
        <taxon>Actinomycetota</taxon>
        <taxon>Thermoleophilia</taxon>
        <taxon>Solirubrobacterales</taxon>
        <taxon>Solirubrobacteraceae</taxon>
        <taxon>Solirubrobacter</taxon>
    </lineage>
</organism>
<keyword evidence="3" id="KW-0406">Ion transport</keyword>
<keyword evidence="1" id="KW-1133">Transmembrane helix</keyword>
<evidence type="ECO:0000259" key="2">
    <source>
        <dbReference type="Pfam" id="PF07885"/>
    </source>
</evidence>
<accession>A0A9X3SA89</accession>
<dbReference type="SUPFAM" id="SSF81324">
    <property type="entry name" value="Voltage-gated potassium channels"/>
    <property type="match status" value="1"/>
</dbReference>
<name>A0A9X3SA89_9ACTN</name>
<dbReference type="EMBL" id="JAPDDP010000034">
    <property type="protein sequence ID" value="MDA0182316.1"/>
    <property type="molecule type" value="Genomic_DNA"/>
</dbReference>
<feature type="transmembrane region" description="Helical" evidence="1">
    <location>
        <begin position="33"/>
        <end position="52"/>
    </location>
</feature>
<reference evidence="3" key="1">
    <citation type="submission" date="2022-10" db="EMBL/GenBank/DDBJ databases">
        <title>The WGS of Solirubrobacter phytolaccae KCTC 29190.</title>
        <authorList>
            <person name="Jiang Z."/>
        </authorList>
    </citation>
    <scope>NUCLEOTIDE SEQUENCE</scope>
    <source>
        <strain evidence="3">KCTC 29190</strain>
    </source>
</reference>
<dbReference type="InterPro" id="IPR013099">
    <property type="entry name" value="K_chnl_dom"/>
</dbReference>
<dbReference type="Pfam" id="PF07885">
    <property type="entry name" value="Ion_trans_2"/>
    <property type="match status" value="1"/>
</dbReference>
<feature type="transmembrane region" description="Helical" evidence="1">
    <location>
        <begin position="118"/>
        <end position="142"/>
    </location>
</feature>
<feature type="transmembrane region" description="Helical" evidence="1">
    <location>
        <begin position="59"/>
        <end position="78"/>
    </location>
</feature>
<dbReference type="GO" id="GO:0034220">
    <property type="term" value="P:monoatomic ion transmembrane transport"/>
    <property type="evidence" value="ECO:0007669"/>
    <property type="project" value="UniProtKB-KW"/>
</dbReference>
<dbReference type="Gene3D" id="1.10.287.70">
    <property type="match status" value="1"/>
</dbReference>
<evidence type="ECO:0000256" key="1">
    <source>
        <dbReference type="SAM" id="Phobius"/>
    </source>
</evidence>